<organism evidence="6 7">
    <name type="scientific">Marasmius crinis-equi</name>
    <dbReference type="NCBI Taxonomy" id="585013"/>
    <lineage>
        <taxon>Eukaryota</taxon>
        <taxon>Fungi</taxon>
        <taxon>Dikarya</taxon>
        <taxon>Basidiomycota</taxon>
        <taxon>Agaricomycotina</taxon>
        <taxon>Agaricomycetes</taxon>
        <taxon>Agaricomycetidae</taxon>
        <taxon>Agaricales</taxon>
        <taxon>Marasmiineae</taxon>
        <taxon>Marasmiaceae</taxon>
        <taxon>Marasmius</taxon>
    </lineage>
</organism>
<sequence length="230" mass="25858">MSLPPQSRLRKTARITTYGRASRKIINSDLGGSPTSTQGAVIYVSSDEEAQNLKRGGDAINDGTDSVDRQMKRLKQEMASLELGVQVIRQRTTQLQTHLTCGICDEIYTAPHLLPACGHVFCKQCLHNWFSTILAKYRMGRFYDPDNVPIPRHIRDSLAHARSLQEVQELLRGVDQPAFTCPTCRTQAVTIPVEVYAMKAMSGMISSEELTDRGVERESWKDFWGSKKRS</sequence>
<keyword evidence="2 4" id="KW-0863">Zinc-finger</keyword>
<evidence type="ECO:0000256" key="1">
    <source>
        <dbReference type="ARBA" id="ARBA00022723"/>
    </source>
</evidence>
<dbReference type="InterPro" id="IPR027370">
    <property type="entry name" value="Znf-RING_euk"/>
</dbReference>
<dbReference type="PANTHER" id="PTHR25462">
    <property type="entry name" value="BONUS, ISOFORM C-RELATED"/>
    <property type="match status" value="1"/>
</dbReference>
<evidence type="ECO:0000256" key="3">
    <source>
        <dbReference type="ARBA" id="ARBA00022833"/>
    </source>
</evidence>
<keyword evidence="7" id="KW-1185">Reference proteome</keyword>
<evidence type="ECO:0000256" key="2">
    <source>
        <dbReference type="ARBA" id="ARBA00022771"/>
    </source>
</evidence>
<comment type="caution">
    <text evidence="6">The sequence shown here is derived from an EMBL/GenBank/DDBJ whole genome shotgun (WGS) entry which is preliminary data.</text>
</comment>
<dbReference type="EMBL" id="JBAHYK010000277">
    <property type="protein sequence ID" value="KAL0575755.1"/>
    <property type="molecule type" value="Genomic_DNA"/>
</dbReference>
<dbReference type="PANTHER" id="PTHR25462:SF296">
    <property type="entry name" value="MEIOTIC P26, ISOFORM F"/>
    <property type="match status" value="1"/>
</dbReference>
<evidence type="ECO:0000256" key="4">
    <source>
        <dbReference type="PROSITE-ProRule" id="PRU00175"/>
    </source>
</evidence>
<accession>A0ABR3FKQ2</accession>
<dbReference type="InterPro" id="IPR001841">
    <property type="entry name" value="Znf_RING"/>
</dbReference>
<gene>
    <name evidence="6" type="ORF">V5O48_006219</name>
</gene>
<evidence type="ECO:0000313" key="7">
    <source>
        <dbReference type="Proteomes" id="UP001465976"/>
    </source>
</evidence>
<dbReference type="Pfam" id="PF13445">
    <property type="entry name" value="zf-RING_UBOX"/>
    <property type="match status" value="1"/>
</dbReference>
<dbReference type="PROSITE" id="PS00518">
    <property type="entry name" value="ZF_RING_1"/>
    <property type="match status" value="1"/>
</dbReference>
<evidence type="ECO:0000259" key="5">
    <source>
        <dbReference type="PROSITE" id="PS50089"/>
    </source>
</evidence>
<reference evidence="6 7" key="1">
    <citation type="submission" date="2024-02" db="EMBL/GenBank/DDBJ databases">
        <title>A draft genome for the cacao thread blight pathogen Marasmius crinis-equi.</title>
        <authorList>
            <person name="Cohen S.P."/>
            <person name="Baruah I.K."/>
            <person name="Amoako-Attah I."/>
            <person name="Bukari Y."/>
            <person name="Meinhardt L.W."/>
            <person name="Bailey B.A."/>
        </authorList>
    </citation>
    <scope>NUCLEOTIDE SEQUENCE [LARGE SCALE GENOMIC DNA]</scope>
    <source>
        <strain evidence="6 7">GH-76</strain>
    </source>
</reference>
<proteinExistence type="predicted"/>
<dbReference type="InterPro" id="IPR047153">
    <property type="entry name" value="TRIM45/56/19-like"/>
</dbReference>
<dbReference type="SUPFAM" id="SSF57850">
    <property type="entry name" value="RING/U-box"/>
    <property type="match status" value="1"/>
</dbReference>
<evidence type="ECO:0000313" key="6">
    <source>
        <dbReference type="EMBL" id="KAL0575755.1"/>
    </source>
</evidence>
<protein>
    <recommendedName>
        <fullName evidence="5">RING-type domain-containing protein</fullName>
    </recommendedName>
</protein>
<keyword evidence="3" id="KW-0862">Zinc</keyword>
<dbReference type="InterPro" id="IPR013083">
    <property type="entry name" value="Znf_RING/FYVE/PHD"/>
</dbReference>
<dbReference type="Proteomes" id="UP001465976">
    <property type="component" value="Unassembled WGS sequence"/>
</dbReference>
<dbReference type="InterPro" id="IPR017907">
    <property type="entry name" value="Znf_RING_CS"/>
</dbReference>
<keyword evidence="1" id="KW-0479">Metal-binding</keyword>
<name>A0ABR3FKQ2_9AGAR</name>
<dbReference type="PROSITE" id="PS50089">
    <property type="entry name" value="ZF_RING_2"/>
    <property type="match status" value="1"/>
</dbReference>
<dbReference type="SMART" id="SM00184">
    <property type="entry name" value="RING"/>
    <property type="match status" value="1"/>
</dbReference>
<feature type="domain" description="RING-type" evidence="5">
    <location>
        <begin position="101"/>
        <end position="185"/>
    </location>
</feature>
<dbReference type="Gene3D" id="3.30.40.10">
    <property type="entry name" value="Zinc/RING finger domain, C3HC4 (zinc finger)"/>
    <property type="match status" value="1"/>
</dbReference>